<dbReference type="Pfam" id="PF00583">
    <property type="entry name" value="Acetyltransf_1"/>
    <property type="match status" value="1"/>
</dbReference>
<gene>
    <name evidence="3" type="ORF">SAMN05421872_107247</name>
</gene>
<dbReference type="Gene3D" id="3.40.630.30">
    <property type="match status" value="1"/>
</dbReference>
<dbReference type="PANTHER" id="PTHR43877:SF2">
    <property type="entry name" value="AMINOALKYLPHOSPHONATE N-ACETYLTRANSFERASE-RELATED"/>
    <property type="match status" value="1"/>
</dbReference>
<reference evidence="3 4" key="1">
    <citation type="submission" date="2016-10" db="EMBL/GenBank/DDBJ databases">
        <authorList>
            <person name="de Groot N.N."/>
        </authorList>
    </citation>
    <scope>NUCLEOTIDE SEQUENCE [LARGE SCALE GENOMIC DNA]</scope>
    <source>
        <strain evidence="3 4">CGMCC 4.6858</strain>
    </source>
</reference>
<sequence length="160" mass="17718">MQVQELRIVPVEYGHPDAMRLIDEVQAEYVVRYGGPDETPLDPLMFVPPAGSFFVGYRGDDAVATAAWRSSGISALGTDRTAEIKRMYVVPRAQRAGHARRMLAHLEATARDAGFEAMILETGDKQPEAITLYTSAGYEPIPSFGHYQDSPENRCFGRLL</sequence>
<proteinExistence type="predicted"/>
<dbReference type="PROSITE" id="PS51186">
    <property type="entry name" value="GNAT"/>
    <property type="match status" value="1"/>
</dbReference>
<protein>
    <submittedName>
        <fullName evidence="3">Acetyltransferase (GNAT) family protein</fullName>
    </submittedName>
</protein>
<evidence type="ECO:0000256" key="2">
    <source>
        <dbReference type="ARBA" id="ARBA00023315"/>
    </source>
</evidence>
<keyword evidence="2" id="KW-0012">Acyltransferase</keyword>
<keyword evidence="1 3" id="KW-0808">Transferase</keyword>
<accession>A0A1G6TYL2</accession>
<keyword evidence="4" id="KW-1185">Reference proteome</keyword>
<dbReference type="GO" id="GO:0016747">
    <property type="term" value="F:acyltransferase activity, transferring groups other than amino-acyl groups"/>
    <property type="evidence" value="ECO:0007669"/>
    <property type="project" value="InterPro"/>
</dbReference>
<dbReference type="InterPro" id="IPR000182">
    <property type="entry name" value="GNAT_dom"/>
</dbReference>
<dbReference type="InterPro" id="IPR050832">
    <property type="entry name" value="Bact_Acetyltransf"/>
</dbReference>
<evidence type="ECO:0000313" key="4">
    <source>
        <dbReference type="Proteomes" id="UP000199034"/>
    </source>
</evidence>
<dbReference type="SUPFAM" id="SSF55729">
    <property type="entry name" value="Acyl-CoA N-acyltransferases (Nat)"/>
    <property type="match status" value="1"/>
</dbReference>
<dbReference type="RefSeq" id="WP_244509414.1">
    <property type="nucleotide sequence ID" value="NZ_FMZM01000007.1"/>
</dbReference>
<dbReference type="InterPro" id="IPR016181">
    <property type="entry name" value="Acyl_CoA_acyltransferase"/>
</dbReference>
<dbReference type="PANTHER" id="PTHR43877">
    <property type="entry name" value="AMINOALKYLPHOSPHONATE N-ACETYLTRANSFERASE-RELATED-RELATED"/>
    <property type="match status" value="1"/>
</dbReference>
<dbReference type="Proteomes" id="UP000199034">
    <property type="component" value="Unassembled WGS sequence"/>
</dbReference>
<evidence type="ECO:0000256" key="1">
    <source>
        <dbReference type="ARBA" id="ARBA00022679"/>
    </source>
</evidence>
<organism evidence="3 4">
    <name type="scientific">Nocardioides lianchengensis</name>
    <dbReference type="NCBI Taxonomy" id="1045774"/>
    <lineage>
        <taxon>Bacteria</taxon>
        <taxon>Bacillati</taxon>
        <taxon>Actinomycetota</taxon>
        <taxon>Actinomycetes</taxon>
        <taxon>Propionibacteriales</taxon>
        <taxon>Nocardioidaceae</taxon>
        <taxon>Nocardioides</taxon>
    </lineage>
</organism>
<dbReference type="STRING" id="1045774.SAMN05421872_107247"/>
<dbReference type="AlphaFoldDB" id="A0A1G6TYL2"/>
<name>A0A1G6TYL2_9ACTN</name>
<evidence type="ECO:0000313" key="3">
    <source>
        <dbReference type="EMBL" id="SDD34252.1"/>
    </source>
</evidence>
<dbReference type="EMBL" id="FMZM01000007">
    <property type="protein sequence ID" value="SDD34252.1"/>
    <property type="molecule type" value="Genomic_DNA"/>
</dbReference>
<dbReference type="CDD" id="cd04301">
    <property type="entry name" value="NAT_SF"/>
    <property type="match status" value="1"/>
</dbReference>